<evidence type="ECO:0000313" key="1">
    <source>
        <dbReference type="EMBL" id="KAA6391689.1"/>
    </source>
</evidence>
<dbReference type="AlphaFoldDB" id="A0A5J4WBF5"/>
<comment type="caution">
    <text evidence="1">The sequence shown here is derived from an EMBL/GenBank/DDBJ whole genome shotgun (WGS) entry which is preliminary data.</text>
</comment>
<gene>
    <name evidence="1" type="ORF">EZS28_012787</name>
</gene>
<protein>
    <submittedName>
        <fullName evidence="1">Uncharacterized protein</fullName>
    </submittedName>
</protein>
<reference evidence="1 2" key="1">
    <citation type="submission" date="2019-03" db="EMBL/GenBank/DDBJ databases">
        <title>Single cell metagenomics reveals metabolic interactions within the superorganism composed of flagellate Streblomastix strix and complex community of Bacteroidetes bacteria on its surface.</title>
        <authorList>
            <person name="Treitli S.C."/>
            <person name="Kolisko M."/>
            <person name="Husnik F."/>
            <person name="Keeling P."/>
            <person name="Hampl V."/>
        </authorList>
    </citation>
    <scope>NUCLEOTIDE SEQUENCE [LARGE SCALE GENOMIC DNA]</scope>
    <source>
        <strain evidence="1">ST1C</strain>
    </source>
</reference>
<accession>A0A5J4WBF5</accession>
<proteinExistence type="predicted"/>
<sequence length="141" mass="16368">MALALYPPIASQFTSEVILEKTNDGDTIHNFERENLRNKRISSRQRQLLIIQEVRDSDFYNQLGQQIGMCQFPLEHPQDCYNWFASIKQDGKNLIVGNDSTNESFYDMSLNKSISAQFIDAIMSKVKRGRVYEENIENLEI</sequence>
<evidence type="ECO:0000313" key="2">
    <source>
        <dbReference type="Proteomes" id="UP000324800"/>
    </source>
</evidence>
<dbReference type="EMBL" id="SNRW01002796">
    <property type="protein sequence ID" value="KAA6391689.1"/>
    <property type="molecule type" value="Genomic_DNA"/>
</dbReference>
<name>A0A5J4WBF5_9EUKA</name>
<dbReference type="Proteomes" id="UP000324800">
    <property type="component" value="Unassembled WGS sequence"/>
</dbReference>
<organism evidence="1 2">
    <name type="scientific">Streblomastix strix</name>
    <dbReference type="NCBI Taxonomy" id="222440"/>
    <lineage>
        <taxon>Eukaryota</taxon>
        <taxon>Metamonada</taxon>
        <taxon>Preaxostyla</taxon>
        <taxon>Oxymonadida</taxon>
        <taxon>Streblomastigidae</taxon>
        <taxon>Streblomastix</taxon>
    </lineage>
</organism>